<keyword evidence="3 6" id="KW-0963">Cytoplasm</keyword>
<dbReference type="PROSITE" id="PS01127">
    <property type="entry name" value="EF_TS_2"/>
    <property type="match status" value="1"/>
</dbReference>
<dbReference type="FunFam" id="1.10.8.10:FF:000001">
    <property type="entry name" value="Elongation factor Ts"/>
    <property type="match status" value="1"/>
</dbReference>
<evidence type="ECO:0000259" key="9">
    <source>
        <dbReference type="Pfam" id="PF00889"/>
    </source>
</evidence>
<evidence type="ECO:0000256" key="3">
    <source>
        <dbReference type="ARBA" id="ARBA00022490"/>
    </source>
</evidence>
<reference evidence="10" key="1">
    <citation type="submission" date="2022-08" db="EMBL/GenBank/DDBJ databases">
        <title>Genomic Encyclopedia of Type Strains, Phase III (KMG-III): the genomes of soil and plant-associated and newly described type strains.</title>
        <authorList>
            <person name="Whitman W."/>
        </authorList>
    </citation>
    <scope>NUCLEOTIDE SEQUENCE</scope>
    <source>
        <strain evidence="10">HMT 1</strain>
    </source>
</reference>
<dbReference type="InterPro" id="IPR018101">
    <property type="entry name" value="Transl_elong_Ts_CS"/>
</dbReference>
<sequence>MDISAAQVKELRERTGAGMMDCKKALVEAGGDIEAAIEAMRKSGVAKAAKKAGRVAAEGGIIIKTNDAGDQAVILEVNSETDFVANDANFQSFAQSVADTVLAEQPADVDALNGLTLAGGSETVEEARQQLILKIGENISVRRFVLHLRAGDHLASYLHGSRIGVLVDLEGGSEELARDMAMHIAASNPACVSEDQIPAEMLEQEKAVFVSQAKESGKPDDIIEKMVSGRIAKYKKEITLEGQPFVKDPDQSAGEMLKAAKARVNTFIRYEVGEGIEKKVDDFASEVMAQARG</sequence>
<dbReference type="GO" id="GO:0005737">
    <property type="term" value="C:cytoplasm"/>
    <property type="evidence" value="ECO:0007669"/>
    <property type="project" value="UniProtKB-SubCell"/>
</dbReference>
<dbReference type="GO" id="GO:0003746">
    <property type="term" value="F:translation elongation factor activity"/>
    <property type="evidence" value="ECO:0007669"/>
    <property type="project" value="UniProtKB-UniRule"/>
</dbReference>
<dbReference type="InterPro" id="IPR009060">
    <property type="entry name" value="UBA-like_sf"/>
</dbReference>
<gene>
    <name evidence="6" type="primary">tsf</name>
    <name evidence="10" type="ORF">J2T55_000522</name>
</gene>
<dbReference type="HAMAP" id="MF_00050">
    <property type="entry name" value="EF_Ts"/>
    <property type="match status" value="1"/>
</dbReference>
<keyword evidence="11" id="KW-1185">Reference proteome</keyword>
<evidence type="ECO:0000256" key="1">
    <source>
        <dbReference type="ARBA" id="ARBA00005532"/>
    </source>
</evidence>
<comment type="caution">
    <text evidence="10">The sequence shown here is derived from an EMBL/GenBank/DDBJ whole genome shotgun (WGS) entry which is preliminary data.</text>
</comment>
<dbReference type="EMBL" id="JANUCT010000003">
    <property type="protein sequence ID" value="MCS3902518.1"/>
    <property type="molecule type" value="Genomic_DNA"/>
</dbReference>
<evidence type="ECO:0000256" key="7">
    <source>
        <dbReference type="RuleBase" id="RU000642"/>
    </source>
</evidence>
<dbReference type="Gene3D" id="1.10.8.10">
    <property type="entry name" value="DNA helicase RuvA subunit, C-terminal domain"/>
    <property type="match status" value="1"/>
</dbReference>
<evidence type="ECO:0000313" key="11">
    <source>
        <dbReference type="Proteomes" id="UP001204445"/>
    </source>
</evidence>
<dbReference type="InterPro" id="IPR014039">
    <property type="entry name" value="Transl_elong_EFTs/EF1B_dimer"/>
</dbReference>
<proteinExistence type="inferred from homology"/>
<feature type="domain" description="Translation elongation factor EFTs/EF1B dimerisation" evidence="9">
    <location>
        <begin position="72"/>
        <end position="274"/>
    </location>
</feature>
<dbReference type="FunFam" id="1.10.286.20:FF:000001">
    <property type="entry name" value="Elongation factor Ts"/>
    <property type="match status" value="1"/>
</dbReference>
<dbReference type="PANTHER" id="PTHR11741:SF0">
    <property type="entry name" value="ELONGATION FACTOR TS, MITOCHONDRIAL"/>
    <property type="match status" value="1"/>
</dbReference>
<dbReference type="PANTHER" id="PTHR11741">
    <property type="entry name" value="ELONGATION FACTOR TS"/>
    <property type="match status" value="1"/>
</dbReference>
<dbReference type="CDD" id="cd14275">
    <property type="entry name" value="UBA_EF-Ts"/>
    <property type="match status" value="1"/>
</dbReference>
<dbReference type="Proteomes" id="UP001204445">
    <property type="component" value="Unassembled WGS sequence"/>
</dbReference>
<dbReference type="Gene3D" id="1.10.286.20">
    <property type="match status" value="1"/>
</dbReference>
<dbReference type="InterPro" id="IPR036402">
    <property type="entry name" value="EF-Ts_dimer_sf"/>
</dbReference>
<comment type="subcellular location">
    <subcellularLocation>
        <location evidence="6 8">Cytoplasm</location>
    </subcellularLocation>
</comment>
<evidence type="ECO:0000313" key="10">
    <source>
        <dbReference type="EMBL" id="MCS3902518.1"/>
    </source>
</evidence>
<keyword evidence="4 6" id="KW-0251">Elongation factor</keyword>
<evidence type="ECO:0000256" key="6">
    <source>
        <dbReference type="HAMAP-Rule" id="MF_00050"/>
    </source>
</evidence>
<dbReference type="RefSeq" id="WP_259054061.1">
    <property type="nucleotide sequence ID" value="NZ_JANUCT010000003.1"/>
</dbReference>
<dbReference type="NCBIfam" id="TIGR00116">
    <property type="entry name" value="tsf"/>
    <property type="match status" value="1"/>
</dbReference>
<dbReference type="SUPFAM" id="SSF54713">
    <property type="entry name" value="Elongation factor Ts (EF-Ts), dimerisation domain"/>
    <property type="match status" value="2"/>
</dbReference>
<dbReference type="AlphaFoldDB" id="A0AAE3HLB1"/>
<protein>
    <recommendedName>
        <fullName evidence="2 6">Elongation factor Ts</fullName>
        <shortName evidence="6">EF-Ts</shortName>
    </recommendedName>
</protein>
<comment type="function">
    <text evidence="6 7">Associates with the EF-Tu.GDP complex and induces the exchange of GDP to GTP. It remains bound to the aminoacyl-tRNA.EF-Tu.GTP complex up to the GTP hydrolysis stage on the ribosome.</text>
</comment>
<evidence type="ECO:0000256" key="4">
    <source>
        <dbReference type="ARBA" id="ARBA00022768"/>
    </source>
</evidence>
<accession>A0AAE3HLB1</accession>
<evidence type="ECO:0000256" key="5">
    <source>
        <dbReference type="ARBA" id="ARBA00022917"/>
    </source>
</evidence>
<name>A0AAE3HLB1_9GAMM</name>
<dbReference type="Gene3D" id="3.30.479.20">
    <property type="entry name" value="Elongation factor Ts, dimerisation domain"/>
    <property type="match status" value="2"/>
</dbReference>
<evidence type="ECO:0000256" key="2">
    <source>
        <dbReference type="ARBA" id="ARBA00016956"/>
    </source>
</evidence>
<dbReference type="SUPFAM" id="SSF46934">
    <property type="entry name" value="UBA-like"/>
    <property type="match status" value="1"/>
</dbReference>
<feature type="region of interest" description="Involved in Mg(2+) ion dislocation from EF-Tu" evidence="6">
    <location>
        <begin position="81"/>
        <end position="84"/>
    </location>
</feature>
<evidence type="ECO:0000256" key="8">
    <source>
        <dbReference type="RuleBase" id="RU000643"/>
    </source>
</evidence>
<dbReference type="Pfam" id="PF00889">
    <property type="entry name" value="EF_TS"/>
    <property type="match status" value="1"/>
</dbReference>
<dbReference type="InterPro" id="IPR001816">
    <property type="entry name" value="Transl_elong_EFTs/EF1B"/>
</dbReference>
<organism evidence="10 11">
    <name type="scientific">Methylohalomonas lacus</name>
    <dbReference type="NCBI Taxonomy" id="398773"/>
    <lineage>
        <taxon>Bacteria</taxon>
        <taxon>Pseudomonadati</taxon>
        <taxon>Pseudomonadota</taxon>
        <taxon>Gammaproteobacteria</taxon>
        <taxon>Methylohalomonadales</taxon>
        <taxon>Methylohalomonadaceae</taxon>
        <taxon>Methylohalomonas</taxon>
    </lineage>
</organism>
<comment type="similarity">
    <text evidence="1 6 7">Belongs to the EF-Ts family.</text>
</comment>
<keyword evidence="5 6" id="KW-0648">Protein biosynthesis</keyword>
<dbReference type="PROSITE" id="PS01126">
    <property type="entry name" value="EF_TS_1"/>
    <property type="match status" value="1"/>
</dbReference>